<dbReference type="EMBL" id="JAPDIQ010000006">
    <property type="protein sequence ID" value="MDH4764156.1"/>
    <property type="molecule type" value="Genomic_DNA"/>
</dbReference>
<dbReference type="PANTHER" id="PTHR12526">
    <property type="entry name" value="GLYCOSYLTRANSFERASE"/>
    <property type="match status" value="1"/>
</dbReference>
<dbReference type="Pfam" id="PF13439">
    <property type="entry name" value="Glyco_transf_4"/>
    <property type="match status" value="1"/>
</dbReference>
<evidence type="ECO:0000313" key="3">
    <source>
        <dbReference type="Proteomes" id="UP001157461"/>
    </source>
</evidence>
<reference evidence="2 3" key="1">
    <citation type="submission" date="2022-10" db="EMBL/GenBank/DDBJ databases">
        <title>A novel Pseudomonas species, isolated from Passiflora incarnata leaves.</title>
        <authorList>
            <person name="Cueva-Yesquen L.G."/>
            <person name="Fantinatti-Garboggini F."/>
        </authorList>
    </citation>
    <scope>NUCLEOTIDE SEQUENCE [LARGE SCALE GENOMIC DNA]</scope>
    <source>
        <strain evidence="2 3">CBMAI 2609</strain>
    </source>
</reference>
<evidence type="ECO:0000259" key="1">
    <source>
        <dbReference type="Pfam" id="PF13439"/>
    </source>
</evidence>
<dbReference type="RefSeq" id="WP_280309617.1">
    <property type="nucleotide sequence ID" value="NZ_JAPDIQ010000006.1"/>
</dbReference>
<sequence length="404" mass="44957">MRLLWVLPYLPWPLSSGGKTRQYHLLRGLAARGHRITLLAQSKTPLDAAARAALEPWLERLVVLPRRPVRHPLTLAAVAFARCPMLASINGFAPAARSAFATLLEESWDVIQLEHSYGCQPYLDLLESRRLPWMLTEHNLESALGGATYDRLPAWVKGFARYDQGRYRRWERRVMGAADRVVAVTPDDARLLQPLAGGQVSVVVNAVDTQFFAKVRSDSASQRLLFIGNYEYAPNLDAVEWLVAEIMPLLWRTHPQARLQIGGYAMPARWARDFPDPRLEWRGYLPDLRDAQCRSALFIAPLRQGGGSKLKVLEALAAGLPVVSTAQGASGLALRNKQEALLAEEATSLARAAADLLEAPFGAAKMGEAGRAYVRTYHDWQTAASQLEAVYRDLLPRKEHRPCA</sequence>
<comment type="caution">
    <text evidence="2">The sequence shown here is derived from an EMBL/GenBank/DDBJ whole genome shotgun (WGS) entry which is preliminary data.</text>
</comment>
<protein>
    <submittedName>
        <fullName evidence="2">Glycosyltransferase family 4 protein</fullName>
    </submittedName>
</protein>
<dbReference type="Proteomes" id="UP001157461">
    <property type="component" value="Unassembled WGS sequence"/>
</dbReference>
<dbReference type="Gene3D" id="3.40.50.2000">
    <property type="entry name" value="Glycogen Phosphorylase B"/>
    <property type="match status" value="2"/>
</dbReference>
<dbReference type="Pfam" id="PF13692">
    <property type="entry name" value="Glyco_trans_1_4"/>
    <property type="match status" value="1"/>
</dbReference>
<dbReference type="InterPro" id="IPR028098">
    <property type="entry name" value="Glyco_trans_4-like_N"/>
</dbReference>
<dbReference type="SUPFAM" id="SSF53756">
    <property type="entry name" value="UDP-Glycosyltransferase/glycogen phosphorylase"/>
    <property type="match status" value="1"/>
</dbReference>
<dbReference type="PANTHER" id="PTHR12526:SF636">
    <property type="entry name" value="BLL3647 PROTEIN"/>
    <property type="match status" value="1"/>
</dbReference>
<evidence type="ECO:0000313" key="2">
    <source>
        <dbReference type="EMBL" id="MDH4764156.1"/>
    </source>
</evidence>
<dbReference type="CDD" id="cd03801">
    <property type="entry name" value="GT4_PimA-like"/>
    <property type="match status" value="1"/>
</dbReference>
<organism evidence="2 3">
    <name type="scientific">Pseudomonas flavocrustae</name>
    <dbReference type="NCBI Taxonomy" id="2991719"/>
    <lineage>
        <taxon>Bacteria</taxon>
        <taxon>Pseudomonadati</taxon>
        <taxon>Pseudomonadota</taxon>
        <taxon>Gammaproteobacteria</taxon>
        <taxon>Pseudomonadales</taxon>
        <taxon>Pseudomonadaceae</taxon>
        <taxon>Pseudomonas</taxon>
    </lineage>
</organism>
<gene>
    <name evidence="2" type="ORF">OMP44_14785</name>
</gene>
<name>A0ABT6IIK1_9PSED</name>
<accession>A0ABT6IIK1</accession>
<feature type="domain" description="Glycosyltransferase subfamily 4-like N-terminal" evidence="1">
    <location>
        <begin position="17"/>
        <end position="210"/>
    </location>
</feature>
<proteinExistence type="predicted"/>
<keyword evidence="3" id="KW-1185">Reference proteome</keyword>